<dbReference type="PANTHER" id="PTHR30327:SF1">
    <property type="entry name" value="UPF0301 PROTEIN YQGE"/>
    <property type="match status" value="1"/>
</dbReference>
<evidence type="ECO:0000313" key="4">
    <source>
        <dbReference type="Proteomes" id="UP000267535"/>
    </source>
</evidence>
<reference evidence="3 4" key="1">
    <citation type="submission" date="2018-11" db="EMBL/GenBank/DDBJ databases">
        <title>The draft genome sequence of Amphritea balenae JAMM 1525T.</title>
        <authorList>
            <person name="Fang Z."/>
            <person name="Zhang Y."/>
            <person name="Han X."/>
        </authorList>
    </citation>
    <scope>NUCLEOTIDE SEQUENCE [LARGE SCALE GENOMIC DNA]</scope>
    <source>
        <strain evidence="3 4">JAMM 1525</strain>
    </source>
</reference>
<dbReference type="NCBIfam" id="NF001266">
    <property type="entry name" value="PRK00228.1-1"/>
    <property type="match status" value="1"/>
</dbReference>
<dbReference type="SUPFAM" id="SSF143456">
    <property type="entry name" value="VC0467-like"/>
    <property type="match status" value="1"/>
</dbReference>
<evidence type="ECO:0000256" key="2">
    <source>
        <dbReference type="HAMAP-Rule" id="MF_00758"/>
    </source>
</evidence>
<dbReference type="InterPro" id="IPR003774">
    <property type="entry name" value="AlgH-like"/>
</dbReference>
<dbReference type="PANTHER" id="PTHR30327">
    <property type="entry name" value="UNCHARACTERIZED PROTEIN YQGE"/>
    <property type="match status" value="1"/>
</dbReference>
<protein>
    <recommendedName>
        <fullName evidence="2">UPF0301 protein EHS89_18465</fullName>
    </recommendedName>
</protein>
<dbReference type="Gene3D" id="3.40.1740.10">
    <property type="entry name" value="VC0467-like"/>
    <property type="match status" value="1"/>
</dbReference>
<dbReference type="Pfam" id="PF02622">
    <property type="entry name" value="DUF179"/>
    <property type="match status" value="1"/>
</dbReference>
<comment type="caution">
    <text evidence="3">The sequence shown here is derived from an EMBL/GenBank/DDBJ whole genome shotgun (WGS) entry which is preliminary data.</text>
</comment>
<gene>
    <name evidence="3" type="ORF">EHS89_18465</name>
</gene>
<dbReference type="HAMAP" id="MF_00758">
    <property type="entry name" value="UPF0301"/>
    <property type="match status" value="1"/>
</dbReference>
<sequence length="193" mass="21332">MAISKPFPYLPGSLQGHFLLSMPHMDDHNFDHTLTFICDHNEYGAMGIVVNRPTELSLGELFNHLELTQECKIQAPVYAGGPVQDDRGFILHSPTERDWDSCYEINGQLTITTSMDIMHAISNNEGPEQYLVALGYAGWSAGQLEQELSDNVWLSCPANLDIIFNIPAEERLQAAATTLGVNLNLMTSQSGHA</sequence>
<dbReference type="GO" id="GO:0005829">
    <property type="term" value="C:cytosol"/>
    <property type="evidence" value="ECO:0007669"/>
    <property type="project" value="TreeGrafter"/>
</dbReference>
<dbReference type="RefSeq" id="WP_124927653.1">
    <property type="nucleotide sequence ID" value="NZ_BMOH01000002.1"/>
</dbReference>
<evidence type="ECO:0000313" key="3">
    <source>
        <dbReference type="EMBL" id="RRC97195.1"/>
    </source>
</evidence>
<dbReference type="EMBL" id="RQXV01000013">
    <property type="protein sequence ID" value="RRC97195.1"/>
    <property type="molecule type" value="Genomic_DNA"/>
</dbReference>
<organism evidence="3 4">
    <name type="scientific">Amphritea balenae</name>
    <dbReference type="NCBI Taxonomy" id="452629"/>
    <lineage>
        <taxon>Bacteria</taxon>
        <taxon>Pseudomonadati</taxon>
        <taxon>Pseudomonadota</taxon>
        <taxon>Gammaproteobacteria</taxon>
        <taxon>Oceanospirillales</taxon>
        <taxon>Oceanospirillaceae</taxon>
        <taxon>Amphritea</taxon>
    </lineage>
</organism>
<accession>A0A3P1SKC0</accession>
<proteinExistence type="inferred from homology"/>
<name>A0A3P1SKC0_9GAMM</name>
<keyword evidence="4" id="KW-1185">Reference proteome</keyword>
<dbReference type="Proteomes" id="UP000267535">
    <property type="component" value="Unassembled WGS sequence"/>
</dbReference>
<dbReference type="OrthoDB" id="9807486at2"/>
<evidence type="ECO:0000256" key="1">
    <source>
        <dbReference type="ARBA" id="ARBA00009600"/>
    </source>
</evidence>
<comment type="similarity">
    <text evidence="1 2">Belongs to the UPF0301 (AlgH) family.</text>
</comment>
<dbReference type="AlphaFoldDB" id="A0A3P1SKC0"/>